<dbReference type="InterPro" id="IPR005490">
    <property type="entry name" value="LD_TPept_cat_dom"/>
</dbReference>
<accession>A0A1F4RCF9</accession>
<protein>
    <submittedName>
        <fullName evidence="1">Uncharacterized protein</fullName>
    </submittedName>
</protein>
<gene>
    <name evidence="1" type="ORF">A3H38_06560</name>
</gene>
<dbReference type="AlphaFoldDB" id="A0A1F4RCF9"/>
<dbReference type="EMBL" id="METP01000033">
    <property type="protein sequence ID" value="OGC05847.1"/>
    <property type="molecule type" value="Genomic_DNA"/>
</dbReference>
<reference evidence="1 2" key="1">
    <citation type="journal article" date="2016" name="Nat. Commun.">
        <title>Thousands of microbial genomes shed light on interconnected biogeochemical processes in an aquifer system.</title>
        <authorList>
            <person name="Anantharaman K."/>
            <person name="Brown C.T."/>
            <person name="Hug L.A."/>
            <person name="Sharon I."/>
            <person name="Castelle C.J."/>
            <person name="Probst A.J."/>
            <person name="Thomas B.C."/>
            <person name="Singh A."/>
            <person name="Wilkins M.J."/>
            <person name="Karaoz U."/>
            <person name="Brodie E.L."/>
            <person name="Williams K.H."/>
            <person name="Hubbard S.S."/>
            <person name="Banfield J.F."/>
        </authorList>
    </citation>
    <scope>NUCLEOTIDE SEQUENCE [LARGE SCALE GENOMIC DNA]</scope>
</reference>
<comment type="caution">
    <text evidence="1">The sequence shown here is derived from an EMBL/GenBank/DDBJ whole genome shotgun (WGS) entry which is preliminary data.</text>
</comment>
<proteinExistence type="predicted"/>
<evidence type="ECO:0000313" key="1">
    <source>
        <dbReference type="EMBL" id="OGC05847.1"/>
    </source>
</evidence>
<dbReference type="CDD" id="cd16913">
    <property type="entry name" value="YkuD_like"/>
    <property type="match status" value="1"/>
</dbReference>
<dbReference type="Proteomes" id="UP000176938">
    <property type="component" value="Unassembled WGS sequence"/>
</dbReference>
<sequence>MIIWLLPSLISVSLAEGNYPSLNLLNSKNLTAYFDDYLGDLYNTRGGLHFTSSDTYLLVSTISRGISWQGKGYEEVKLTFDEKAVPFLFNITNGPKDIKIHAELFKNSTTEVVVYPALDRLFINVNGRPYAKLRTKAGFKEKLLRPDENFLSVPTYPGEYTVLGPTAHYISKAYYETTVVPFGAWLVKKNGKWVYNSGGDWLVLPQHIVKDLEQPVDKQKYSYYDYNDKVPAARWGSNDFGKYILWLSKAGRNMMAYTDGRLLFEQIILVKDLTQILTQPGSDDFDSCISNNANFTYYKTLQALEPQIGAVVPRRGLARQKALGKLQTQGENNSIIAKRVYWYQKLKDDWSFWQDLRNKLREDFIKMGVLSLANQQNLVENWLTSRIFFEPATPPAQAKYVRELSFENLFLTEDDPVFSGRESKVMRQLIKQALSEEAGALEFHSVRALNEYNFGLLLDEILGDLYKSHGCLHVTPRDSFFLYSLLPVNTRIVVYDYSKNIEEYMLEQIPYLTTMVNVKEDLDGLKEKFKRDEDVKIAVYPLSGIWLIYIKDQPFAKLRVKGGPKQKYYQMLGRDEKERPVFEEHLAYPTTPGIFYVYKSMENYISNLYYQTTVIPMGGVIKKEGERWLFTDIKGNPGAVPNEVLADIYRPEAERGYKYYDPVTNASGEVVEMKWGSHPFGRYALQTLKANKTLSPELIHSSGGLIMEERNLIDDLIQILSAPFDKLDECVEANANFSLYKACSEFIGDPAKEEIIGTAEAAGYKLYKGSPLTTLEAATLAVDSIVASKIIKKQKLSPEDFKLLLDKGLAAYSNGNLKINYEKIRGMDFETYQYVVTIEKYASHYKTLEKHWDDLSGLRQALLQDFNNLVIKDHELLHKFVRELMLKRTELKLLTRQEALEMLDQLLN</sequence>
<evidence type="ECO:0000313" key="2">
    <source>
        <dbReference type="Proteomes" id="UP000176938"/>
    </source>
</evidence>
<dbReference type="GO" id="GO:0016740">
    <property type="term" value="F:transferase activity"/>
    <property type="evidence" value="ECO:0007669"/>
    <property type="project" value="InterPro"/>
</dbReference>
<name>A0A1F4RCF9_UNCSA</name>
<organism evidence="1 2">
    <name type="scientific">candidate division WOR-1 bacterium RIFCSPLOWO2_02_FULL_46_20</name>
    <dbReference type="NCBI Taxonomy" id="1802567"/>
    <lineage>
        <taxon>Bacteria</taxon>
        <taxon>Bacillati</taxon>
        <taxon>Saganbacteria</taxon>
    </lineage>
</organism>